<keyword evidence="6 8" id="KW-1133">Transmembrane helix</keyword>
<evidence type="ECO:0000313" key="10">
    <source>
        <dbReference type="EMBL" id="QQG65617.1"/>
    </source>
</evidence>
<organism evidence="10 11">
    <name type="scientific">Desulfobulbus oligotrophicus</name>
    <dbReference type="NCBI Taxonomy" id="1909699"/>
    <lineage>
        <taxon>Bacteria</taxon>
        <taxon>Pseudomonadati</taxon>
        <taxon>Thermodesulfobacteriota</taxon>
        <taxon>Desulfobulbia</taxon>
        <taxon>Desulfobulbales</taxon>
        <taxon>Desulfobulbaceae</taxon>
        <taxon>Desulfobulbus</taxon>
    </lineage>
</organism>
<evidence type="ECO:0000256" key="2">
    <source>
        <dbReference type="ARBA" id="ARBA00022670"/>
    </source>
</evidence>
<dbReference type="InterPro" id="IPR002610">
    <property type="entry name" value="Peptidase_S54_rhomboid-like"/>
</dbReference>
<feature type="transmembrane region" description="Helical" evidence="8">
    <location>
        <begin position="166"/>
        <end position="185"/>
    </location>
</feature>
<dbReference type="PANTHER" id="PTHR22936:SF69">
    <property type="entry name" value="RHOMBOID-LIKE PROTEIN"/>
    <property type="match status" value="1"/>
</dbReference>
<name>A0A7T6AQJ8_9BACT</name>
<sequence>MIGPDDLYEKGIVTIATEPGEHLETLSLVLSAVGIDHWLDPSGSSLLVPVDREQAARFHLEQYRLENRDWPLPAPVSHRTLKHQTFPALLGMTMLVFLYGYTGPWSSAHHWFTRGMVDSAAILEHGEWWRLFTALTLHADLAHLLGNCVLGGVVIGLLSQMLGYGFTWMLLILSGGAGNFCNIVLRQHPHASVGFSTAVFGAIGLLIGLTIGRSASPRPYRAVLLPLGAGAALLAMLGSGGEQTDLGAHFFGFVIGSVLGLLLGVFRVFRQLQSRGYQPYLFLIVLLALFSSWYAALQ</sequence>
<evidence type="ECO:0000313" key="11">
    <source>
        <dbReference type="Proteomes" id="UP000596092"/>
    </source>
</evidence>
<keyword evidence="4" id="KW-0378">Hydrolase</keyword>
<evidence type="ECO:0000256" key="1">
    <source>
        <dbReference type="ARBA" id="ARBA00004141"/>
    </source>
</evidence>
<feature type="transmembrane region" description="Helical" evidence="8">
    <location>
        <begin position="280"/>
        <end position="297"/>
    </location>
</feature>
<evidence type="ECO:0000256" key="3">
    <source>
        <dbReference type="ARBA" id="ARBA00022692"/>
    </source>
</evidence>
<dbReference type="Gene3D" id="1.20.1540.10">
    <property type="entry name" value="Rhomboid-like"/>
    <property type="match status" value="1"/>
</dbReference>
<evidence type="ECO:0000256" key="7">
    <source>
        <dbReference type="ARBA" id="ARBA00023136"/>
    </source>
</evidence>
<accession>A0A7T6AQJ8</accession>
<dbReference type="GO" id="GO:0004252">
    <property type="term" value="F:serine-type endopeptidase activity"/>
    <property type="evidence" value="ECO:0007669"/>
    <property type="project" value="InterPro"/>
</dbReference>
<evidence type="ECO:0000259" key="9">
    <source>
        <dbReference type="Pfam" id="PF01694"/>
    </source>
</evidence>
<keyword evidence="3 8" id="KW-0812">Transmembrane</keyword>
<gene>
    <name evidence="10" type="ORF">HP555_06915</name>
</gene>
<dbReference type="GO" id="GO:0016020">
    <property type="term" value="C:membrane"/>
    <property type="evidence" value="ECO:0007669"/>
    <property type="project" value="UniProtKB-SubCell"/>
</dbReference>
<dbReference type="Proteomes" id="UP000596092">
    <property type="component" value="Chromosome"/>
</dbReference>
<evidence type="ECO:0000256" key="4">
    <source>
        <dbReference type="ARBA" id="ARBA00022801"/>
    </source>
</evidence>
<dbReference type="EMBL" id="CP054140">
    <property type="protein sequence ID" value="QQG65617.1"/>
    <property type="molecule type" value="Genomic_DNA"/>
</dbReference>
<feature type="domain" description="Peptidase S54 rhomboid" evidence="9">
    <location>
        <begin position="126"/>
        <end position="263"/>
    </location>
</feature>
<feature type="transmembrane region" description="Helical" evidence="8">
    <location>
        <begin position="223"/>
        <end position="240"/>
    </location>
</feature>
<keyword evidence="2 10" id="KW-0645">Protease</keyword>
<dbReference type="KEGG" id="dog:HP555_06915"/>
<evidence type="ECO:0000256" key="5">
    <source>
        <dbReference type="ARBA" id="ARBA00022825"/>
    </source>
</evidence>
<feature type="transmembrane region" description="Helical" evidence="8">
    <location>
        <begin position="246"/>
        <end position="268"/>
    </location>
</feature>
<comment type="subcellular location">
    <subcellularLocation>
        <location evidence="1">Membrane</location>
        <topology evidence="1">Multi-pass membrane protein</topology>
    </subcellularLocation>
</comment>
<proteinExistence type="predicted"/>
<feature type="transmembrane region" description="Helical" evidence="8">
    <location>
        <begin position="191"/>
        <end position="211"/>
    </location>
</feature>
<evidence type="ECO:0000256" key="8">
    <source>
        <dbReference type="SAM" id="Phobius"/>
    </source>
</evidence>
<keyword evidence="5" id="KW-0720">Serine protease</keyword>
<dbReference type="InterPro" id="IPR035952">
    <property type="entry name" value="Rhomboid-like_sf"/>
</dbReference>
<feature type="transmembrane region" description="Helical" evidence="8">
    <location>
        <begin position="85"/>
        <end position="102"/>
    </location>
</feature>
<dbReference type="GO" id="GO:0006508">
    <property type="term" value="P:proteolysis"/>
    <property type="evidence" value="ECO:0007669"/>
    <property type="project" value="UniProtKB-KW"/>
</dbReference>
<dbReference type="RefSeq" id="WP_199264438.1">
    <property type="nucleotide sequence ID" value="NZ_CP054140.1"/>
</dbReference>
<dbReference type="AlphaFoldDB" id="A0A7T6AQJ8"/>
<protein>
    <submittedName>
        <fullName evidence="10">Rhomboid family intramembrane serine protease</fullName>
    </submittedName>
</protein>
<dbReference type="InterPro" id="IPR022764">
    <property type="entry name" value="Peptidase_S54_rhomboid_dom"/>
</dbReference>
<dbReference type="Pfam" id="PF01694">
    <property type="entry name" value="Rhomboid"/>
    <property type="match status" value="1"/>
</dbReference>
<reference evidence="10 11" key="1">
    <citation type="submission" date="2020-05" db="EMBL/GenBank/DDBJ databases">
        <title>Complete genome of Desulfobulbus oligotrophicus.</title>
        <authorList>
            <person name="Podar M."/>
        </authorList>
    </citation>
    <scope>NUCLEOTIDE SEQUENCE [LARGE SCALE GENOMIC DNA]</scope>
    <source>
        <strain evidence="10 11">Prop6</strain>
    </source>
</reference>
<dbReference type="PANTHER" id="PTHR22936">
    <property type="entry name" value="RHOMBOID-RELATED"/>
    <property type="match status" value="1"/>
</dbReference>
<dbReference type="SUPFAM" id="SSF144091">
    <property type="entry name" value="Rhomboid-like"/>
    <property type="match status" value="1"/>
</dbReference>
<evidence type="ECO:0000256" key="6">
    <source>
        <dbReference type="ARBA" id="ARBA00022989"/>
    </source>
</evidence>
<keyword evidence="11" id="KW-1185">Reference proteome</keyword>
<keyword evidence="7 8" id="KW-0472">Membrane</keyword>
<feature type="transmembrane region" description="Helical" evidence="8">
    <location>
        <begin position="141"/>
        <end position="159"/>
    </location>
</feature>